<dbReference type="EMBL" id="LN483345">
    <property type="protein sequence ID" value="CDZ98693.1"/>
    <property type="molecule type" value="Genomic_DNA"/>
</dbReference>
<dbReference type="GO" id="GO:0046872">
    <property type="term" value="F:metal ion binding"/>
    <property type="evidence" value="ECO:0007669"/>
    <property type="project" value="UniProtKB-KW"/>
</dbReference>
<reference evidence="9" key="1">
    <citation type="submission" date="2014-08" db="EMBL/GenBank/DDBJ databases">
        <authorList>
            <person name="Sharma Rahul"/>
            <person name="Thines Marco"/>
        </authorList>
    </citation>
    <scope>NUCLEOTIDE SEQUENCE</scope>
</reference>
<accession>A0A0F7SM01</accession>
<comment type="similarity">
    <text evidence="1">Belongs to the isochorismatase family.</text>
</comment>
<evidence type="ECO:0000256" key="7">
    <source>
        <dbReference type="ARBA" id="ARBA00043224"/>
    </source>
</evidence>
<dbReference type="GO" id="GO:0008936">
    <property type="term" value="F:nicotinamidase activity"/>
    <property type="evidence" value="ECO:0007669"/>
    <property type="project" value="UniProtKB-EC"/>
</dbReference>
<comment type="pathway">
    <text evidence="5">Cofactor biosynthesis; nicotinate biosynthesis; nicotinate from nicotinamide: step 1/1.</text>
</comment>
<evidence type="ECO:0000256" key="3">
    <source>
        <dbReference type="ARBA" id="ARBA00022723"/>
    </source>
</evidence>
<dbReference type="PANTHER" id="PTHR11080:SF2">
    <property type="entry name" value="LD05707P"/>
    <property type="match status" value="1"/>
</dbReference>
<protein>
    <recommendedName>
        <fullName evidence="6">nicotinamidase</fullName>
        <ecNumber evidence="6">3.5.1.19</ecNumber>
    </recommendedName>
    <alternativeName>
        <fullName evidence="7">Nicotinamide deamidase</fullName>
    </alternativeName>
</protein>
<dbReference type="GO" id="GO:0019363">
    <property type="term" value="P:pyridine nucleotide biosynthetic process"/>
    <property type="evidence" value="ECO:0007669"/>
    <property type="project" value="UniProtKB-KW"/>
</dbReference>
<dbReference type="Pfam" id="PF00857">
    <property type="entry name" value="Isochorismatase"/>
    <property type="match status" value="1"/>
</dbReference>
<dbReference type="Gene3D" id="3.40.50.850">
    <property type="entry name" value="Isochorismatase-like"/>
    <property type="match status" value="1"/>
</dbReference>
<dbReference type="EC" id="3.5.1.19" evidence="6"/>
<evidence type="ECO:0000256" key="2">
    <source>
        <dbReference type="ARBA" id="ARBA00022642"/>
    </source>
</evidence>
<evidence type="ECO:0000256" key="4">
    <source>
        <dbReference type="ARBA" id="ARBA00022801"/>
    </source>
</evidence>
<dbReference type="InterPro" id="IPR036380">
    <property type="entry name" value="Isochorismatase-like_sf"/>
</dbReference>
<dbReference type="SUPFAM" id="SSF52499">
    <property type="entry name" value="Isochorismatase-like hydrolases"/>
    <property type="match status" value="1"/>
</dbReference>
<evidence type="ECO:0000256" key="1">
    <source>
        <dbReference type="ARBA" id="ARBA00006336"/>
    </source>
</evidence>
<dbReference type="InterPro" id="IPR052347">
    <property type="entry name" value="Isochorismatase_Nicotinamidase"/>
</dbReference>
<feature type="domain" description="Isochorismatase-like" evidence="8">
    <location>
        <begin position="14"/>
        <end position="222"/>
    </location>
</feature>
<dbReference type="PANTHER" id="PTHR11080">
    <property type="entry name" value="PYRAZINAMIDASE/NICOTINAMIDASE"/>
    <property type="match status" value="1"/>
</dbReference>
<evidence type="ECO:0000259" key="8">
    <source>
        <dbReference type="Pfam" id="PF00857"/>
    </source>
</evidence>
<keyword evidence="4" id="KW-0378">Hydrolase</keyword>
<keyword evidence="2" id="KW-0662">Pyridine nucleotide biosynthesis</keyword>
<sequence length="226" mass="24888">MSSVDRQKDSNSNSALILVDIQNDFLPPTGALQVEDGREILPVVYDLIENHDWAVIAVTHPEGHVSFDTSHPGHKMFEVIDVPLPGSSDDKTISQTLWPEHCIVDTKGWELEQGVQERLDRTTSPVRYVRKGTDLHVDAYSAFADNAYAQFTSLSRTLFTSEITKLTIVGLALDYCVLWTCLDARKFGFEVDLVLAGSKAVGGKEGQKKAVDTLKEKGVVILGGDE</sequence>
<organism evidence="9">
    <name type="scientific">Phaffia rhodozyma</name>
    <name type="common">Yeast</name>
    <name type="synonym">Xanthophyllomyces dendrorhous</name>
    <dbReference type="NCBI Taxonomy" id="264483"/>
    <lineage>
        <taxon>Eukaryota</taxon>
        <taxon>Fungi</taxon>
        <taxon>Dikarya</taxon>
        <taxon>Basidiomycota</taxon>
        <taxon>Agaricomycotina</taxon>
        <taxon>Tremellomycetes</taxon>
        <taxon>Cystofilobasidiales</taxon>
        <taxon>Mrakiaceae</taxon>
        <taxon>Phaffia</taxon>
    </lineage>
</organism>
<proteinExistence type="inferred from homology"/>
<evidence type="ECO:0000256" key="6">
    <source>
        <dbReference type="ARBA" id="ARBA00039017"/>
    </source>
</evidence>
<keyword evidence="3" id="KW-0479">Metal-binding</keyword>
<name>A0A0F7SM01_PHARH</name>
<evidence type="ECO:0000313" key="9">
    <source>
        <dbReference type="EMBL" id="CDZ98693.1"/>
    </source>
</evidence>
<evidence type="ECO:0000256" key="5">
    <source>
        <dbReference type="ARBA" id="ARBA00037900"/>
    </source>
</evidence>
<dbReference type="InterPro" id="IPR000868">
    <property type="entry name" value="Isochorismatase-like_dom"/>
</dbReference>
<dbReference type="AlphaFoldDB" id="A0A0F7SM01"/>